<evidence type="ECO:0000313" key="6">
    <source>
        <dbReference type="EMBL" id="MZR13854.1"/>
    </source>
</evidence>
<dbReference type="GO" id="GO:0016787">
    <property type="term" value="F:hydrolase activity"/>
    <property type="evidence" value="ECO:0007669"/>
    <property type="project" value="UniProtKB-UniRule"/>
</dbReference>
<feature type="active site" description="Nucleophile" evidence="4">
    <location>
        <position position="42"/>
    </location>
</feature>
<comment type="caution">
    <text evidence="4">Lacks conserved residue(s) required for the propagation of feature annotation.</text>
</comment>
<evidence type="ECO:0000259" key="5">
    <source>
        <dbReference type="PROSITE" id="PS51635"/>
    </source>
</evidence>
<dbReference type="InterPro" id="IPR016035">
    <property type="entry name" value="Acyl_Trfase/lysoPLipase"/>
</dbReference>
<evidence type="ECO:0000256" key="3">
    <source>
        <dbReference type="ARBA" id="ARBA00023098"/>
    </source>
</evidence>
<dbReference type="Pfam" id="PF01734">
    <property type="entry name" value="Patatin"/>
    <property type="match status" value="1"/>
</dbReference>
<dbReference type="SUPFAM" id="SSF52151">
    <property type="entry name" value="FabD/lysophospholipase-like"/>
    <property type="match status" value="1"/>
</dbReference>
<dbReference type="InterPro" id="IPR002641">
    <property type="entry name" value="PNPLA_dom"/>
</dbReference>
<sequence>MGHEPVIGLALGSGGARGWCHIGVLEELDRIGVRPGVIAGTSMGALVGVAWASGKLDALKQWVGELTPRRFLGLIDPRFKGGLVEAQEITRMLADIGVPERLEDLDFPFTAVATDMRTGREIWFDEGPTYPAVRASVGIPGVMTPLWHEGMWLLDGGLVNPVPVSAVFAKRAEFIIAVNPNAKRPGRAWKDEAREDEAGSWLEMLPPAISEALGLNGSEAGRDAPNYFTVLNASIDIMTEQIRRARFAGEPPHVVLDAAFDDLTVLELFRGDEAIAEGRRMVKDKEEEIRELCDLHPR</sequence>
<dbReference type="AlphaFoldDB" id="A0A845M9X7"/>
<dbReference type="Gene3D" id="3.40.1090.10">
    <property type="entry name" value="Cytosolic phospholipase A2 catalytic domain"/>
    <property type="match status" value="2"/>
</dbReference>
<dbReference type="PANTHER" id="PTHR14226:SF76">
    <property type="entry name" value="NTE FAMILY PROTEIN RSSA"/>
    <property type="match status" value="1"/>
</dbReference>
<accession>A0A845M9X7</accession>
<keyword evidence="3 4" id="KW-0443">Lipid metabolism</keyword>
<name>A0A845M9X7_9RHOB</name>
<evidence type="ECO:0000313" key="7">
    <source>
        <dbReference type="Proteomes" id="UP000467322"/>
    </source>
</evidence>
<organism evidence="6 7">
    <name type="scientific">Maritimibacter harenae</name>
    <dbReference type="NCBI Taxonomy" id="2606218"/>
    <lineage>
        <taxon>Bacteria</taxon>
        <taxon>Pseudomonadati</taxon>
        <taxon>Pseudomonadota</taxon>
        <taxon>Alphaproteobacteria</taxon>
        <taxon>Rhodobacterales</taxon>
        <taxon>Roseobacteraceae</taxon>
        <taxon>Maritimibacter</taxon>
    </lineage>
</organism>
<feature type="active site" description="Proton acceptor" evidence="4">
    <location>
        <position position="155"/>
    </location>
</feature>
<dbReference type="PANTHER" id="PTHR14226">
    <property type="entry name" value="NEUROPATHY TARGET ESTERASE/SWISS CHEESE D.MELANOGASTER"/>
    <property type="match status" value="1"/>
</dbReference>
<keyword evidence="1 4" id="KW-0378">Hydrolase</keyword>
<feature type="domain" description="PNPLA" evidence="5">
    <location>
        <begin position="9"/>
        <end position="168"/>
    </location>
</feature>
<evidence type="ECO:0000256" key="1">
    <source>
        <dbReference type="ARBA" id="ARBA00022801"/>
    </source>
</evidence>
<dbReference type="PROSITE" id="PS51635">
    <property type="entry name" value="PNPLA"/>
    <property type="match status" value="1"/>
</dbReference>
<comment type="caution">
    <text evidence="6">The sequence shown here is derived from an EMBL/GenBank/DDBJ whole genome shotgun (WGS) entry which is preliminary data.</text>
</comment>
<dbReference type="Proteomes" id="UP000467322">
    <property type="component" value="Unassembled WGS sequence"/>
</dbReference>
<feature type="short sequence motif" description="GXSXG" evidence="4">
    <location>
        <begin position="40"/>
        <end position="44"/>
    </location>
</feature>
<feature type="short sequence motif" description="DGA/G" evidence="4">
    <location>
        <begin position="155"/>
        <end position="157"/>
    </location>
</feature>
<proteinExistence type="predicted"/>
<dbReference type="RefSeq" id="WP_161351988.1">
    <property type="nucleotide sequence ID" value="NZ_WTUX01000017.1"/>
</dbReference>
<protein>
    <submittedName>
        <fullName evidence="6">Patatin</fullName>
    </submittedName>
</protein>
<evidence type="ECO:0000256" key="4">
    <source>
        <dbReference type="PROSITE-ProRule" id="PRU01161"/>
    </source>
</evidence>
<dbReference type="EMBL" id="WTUX01000017">
    <property type="protein sequence ID" value="MZR13854.1"/>
    <property type="molecule type" value="Genomic_DNA"/>
</dbReference>
<gene>
    <name evidence="6" type="ORF">GQE99_12610</name>
</gene>
<dbReference type="GO" id="GO:0016042">
    <property type="term" value="P:lipid catabolic process"/>
    <property type="evidence" value="ECO:0007669"/>
    <property type="project" value="UniProtKB-UniRule"/>
</dbReference>
<keyword evidence="7" id="KW-1185">Reference proteome</keyword>
<dbReference type="InterPro" id="IPR050301">
    <property type="entry name" value="NTE"/>
</dbReference>
<evidence type="ECO:0000256" key="2">
    <source>
        <dbReference type="ARBA" id="ARBA00022963"/>
    </source>
</evidence>
<keyword evidence="2 4" id="KW-0442">Lipid degradation</keyword>
<reference evidence="6 7" key="1">
    <citation type="submission" date="2019-12" db="EMBL/GenBank/DDBJ databases">
        <title>Maritimibacter sp. nov. sp. isolated from sea sand.</title>
        <authorList>
            <person name="Kim J."/>
            <person name="Jeong S.E."/>
            <person name="Jung H.S."/>
            <person name="Jeon C.O."/>
        </authorList>
    </citation>
    <scope>NUCLEOTIDE SEQUENCE [LARGE SCALE GENOMIC DNA]</scope>
    <source>
        <strain evidence="6 7">DP07</strain>
    </source>
</reference>